<accession>A0AAV6TEX0</accession>
<proteinExistence type="predicted"/>
<comment type="caution">
    <text evidence="1">The sequence shown here is derived from an EMBL/GenBank/DDBJ whole genome shotgun (WGS) entry which is preliminary data.</text>
</comment>
<protein>
    <submittedName>
        <fullName evidence="1">Uncharacterized protein</fullName>
    </submittedName>
</protein>
<dbReference type="EMBL" id="JAFNEN010005608">
    <property type="protein sequence ID" value="KAG8170339.1"/>
    <property type="molecule type" value="Genomic_DNA"/>
</dbReference>
<evidence type="ECO:0000313" key="1">
    <source>
        <dbReference type="EMBL" id="KAG8170339.1"/>
    </source>
</evidence>
<keyword evidence="2" id="KW-1185">Reference proteome</keyword>
<dbReference type="AlphaFoldDB" id="A0AAV6TEX0"/>
<reference evidence="1 2" key="1">
    <citation type="journal article" date="2022" name="Nat. Ecol. Evol.">
        <title>A masculinizing supergene underlies an exaggerated male reproductive morph in a spider.</title>
        <authorList>
            <person name="Hendrickx F."/>
            <person name="De Corte Z."/>
            <person name="Sonet G."/>
            <person name="Van Belleghem S.M."/>
            <person name="Kostlbacher S."/>
            <person name="Vangestel C."/>
        </authorList>
    </citation>
    <scope>NUCLEOTIDE SEQUENCE [LARGE SCALE GENOMIC DNA]</scope>
    <source>
        <strain evidence="1">W744_W776</strain>
    </source>
</reference>
<sequence>MCALSCGPDELVNVSFDDFTDMLQICQNKYGQFCSKDREGVIAVHREYVQHIVSLFKKVDSLRRMQSAYFDWKNIQHAMPPSQIEMCGPCREACGLETYHEKVVELHEYRKRWLRDSVQCLQRATRDLEMELELFK</sequence>
<dbReference type="Proteomes" id="UP000827092">
    <property type="component" value="Unassembled WGS sequence"/>
</dbReference>
<name>A0AAV6TEX0_9ARAC</name>
<gene>
    <name evidence="1" type="ORF">JTE90_014801</name>
</gene>
<evidence type="ECO:0000313" key="2">
    <source>
        <dbReference type="Proteomes" id="UP000827092"/>
    </source>
</evidence>
<organism evidence="1 2">
    <name type="scientific">Oedothorax gibbosus</name>
    <dbReference type="NCBI Taxonomy" id="931172"/>
    <lineage>
        <taxon>Eukaryota</taxon>
        <taxon>Metazoa</taxon>
        <taxon>Ecdysozoa</taxon>
        <taxon>Arthropoda</taxon>
        <taxon>Chelicerata</taxon>
        <taxon>Arachnida</taxon>
        <taxon>Araneae</taxon>
        <taxon>Araneomorphae</taxon>
        <taxon>Entelegynae</taxon>
        <taxon>Araneoidea</taxon>
        <taxon>Linyphiidae</taxon>
        <taxon>Erigoninae</taxon>
        <taxon>Oedothorax</taxon>
    </lineage>
</organism>